<name>A0AAW2XXG4_9LAMI</name>
<sequence length="201" mass="22688">MRYGIKLFKKQSPKTNEELKRMLDVPYALTVGSIHGREFILKGYSDASFQSDDDDAKSQSGFIFKLNGGVAIWKSSKEDTTADSTMEANYIAASEAAKEAVWMKNYIQKLGVVPSIAEPVVIFCDNNRAIAQDKVTRSHHRTKHILRRYHLLREKVGRVDVRLDRVNSTENAADPLTKPVSQIAHAQHLGNMGLRQMSNWL</sequence>
<dbReference type="CDD" id="cd09272">
    <property type="entry name" value="RNase_HI_RT_Ty1"/>
    <property type="match status" value="1"/>
</dbReference>
<evidence type="ECO:0000313" key="1">
    <source>
        <dbReference type="EMBL" id="KAL0458345.1"/>
    </source>
</evidence>
<dbReference type="AlphaFoldDB" id="A0AAW2XXG4"/>
<dbReference type="PANTHER" id="PTHR11439">
    <property type="entry name" value="GAG-POL-RELATED RETROTRANSPOSON"/>
    <property type="match status" value="1"/>
</dbReference>
<dbReference type="EMBL" id="JACGWN010000002">
    <property type="protein sequence ID" value="KAL0458345.1"/>
    <property type="molecule type" value="Genomic_DNA"/>
</dbReference>
<dbReference type="PANTHER" id="PTHR11439:SF496">
    <property type="entry name" value="RNA-DIRECTED DNA POLYMERASE"/>
    <property type="match status" value="1"/>
</dbReference>
<protein>
    <submittedName>
        <fullName evidence="1">Uncharacterized protein</fullName>
    </submittedName>
</protein>
<proteinExistence type="predicted"/>
<reference evidence="1" key="2">
    <citation type="journal article" date="2024" name="Plant">
        <title>Genomic evolution and insights into agronomic trait innovations of Sesamum species.</title>
        <authorList>
            <person name="Miao H."/>
            <person name="Wang L."/>
            <person name="Qu L."/>
            <person name="Liu H."/>
            <person name="Sun Y."/>
            <person name="Le M."/>
            <person name="Wang Q."/>
            <person name="Wei S."/>
            <person name="Zheng Y."/>
            <person name="Lin W."/>
            <person name="Duan Y."/>
            <person name="Cao H."/>
            <person name="Xiong S."/>
            <person name="Wang X."/>
            <person name="Wei L."/>
            <person name="Li C."/>
            <person name="Ma Q."/>
            <person name="Ju M."/>
            <person name="Zhao R."/>
            <person name="Li G."/>
            <person name="Mu C."/>
            <person name="Tian Q."/>
            <person name="Mei H."/>
            <person name="Zhang T."/>
            <person name="Gao T."/>
            <person name="Zhang H."/>
        </authorList>
    </citation>
    <scope>NUCLEOTIDE SEQUENCE</scope>
    <source>
        <strain evidence="1">KEN1</strain>
    </source>
</reference>
<reference evidence="1" key="1">
    <citation type="submission" date="2020-06" db="EMBL/GenBank/DDBJ databases">
        <authorList>
            <person name="Li T."/>
            <person name="Hu X."/>
            <person name="Zhang T."/>
            <person name="Song X."/>
            <person name="Zhang H."/>
            <person name="Dai N."/>
            <person name="Sheng W."/>
            <person name="Hou X."/>
            <person name="Wei L."/>
        </authorList>
    </citation>
    <scope>NUCLEOTIDE SEQUENCE</scope>
    <source>
        <strain evidence="1">KEN1</strain>
        <tissue evidence="1">Leaf</tissue>
    </source>
</reference>
<accession>A0AAW2XXG4</accession>
<gene>
    <name evidence="1" type="ORF">Slati_0461700</name>
</gene>
<comment type="caution">
    <text evidence="1">The sequence shown here is derived from an EMBL/GenBank/DDBJ whole genome shotgun (WGS) entry which is preliminary data.</text>
</comment>
<organism evidence="1">
    <name type="scientific">Sesamum latifolium</name>
    <dbReference type="NCBI Taxonomy" id="2727402"/>
    <lineage>
        <taxon>Eukaryota</taxon>
        <taxon>Viridiplantae</taxon>
        <taxon>Streptophyta</taxon>
        <taxon>Embryophyta</taxon>
        <taxon>Tracheophyta</taxon>
        <taxon>Spermatophyta</taxon>
        <taxon>Magnoliopsida</taxon>
        <taxon>eudicotyledons</taxon>
        <taxon>Gunneridae</taxon>
        <taxon>Pentapetalae</taxon>
        <taxon>asterids</taxon>
        <taxon>lamiids</taxon>
        <taxon>Lamiales</taxon>
        <taxon>Pedaliaceae</taxon>
        <taxon>Sesamum</taxon>
    </lineage>
</organism>